<organism evidence="3 4">
    <name type="scientific">Trueperella bialowiezensis</name>
    <dbReference type="NCBI Taxonomy" id="312285"/>
    <lineage>
        <taxon>Bacteria</taxon>
        <taxon>Bacillati</taxon>
        <taxon>Actinomycetota</taxon>
        <taxon>Actinomycetes</taxon>
        <taxon>Actinomycetales</taxon>
        <taxon>Actinomycetaceae</taxon>
        <taxon>Trueperella</taxon>
    </lineage>
</organism>
<dbReference type="SMART" id="SM00530">
    <property type="entry name" value="HTH_XRE"/>
    <property type="match status" value="1"/>
</dbReference>
<keyword evidence="1" id="KW-0238">DNA-binding</keyword>
<dbReference type="Pfam" id="PF01381">
    <property type="entry name" value="HTH_3"/>
    <property type="match status" value="1"/>
</dbReference>
<proteinExistence type="predicted"/>
<sequence length="113" mass="12648">MIQVELKGIGGRIRQMRELRGLSARELTRRLDGVISQAGLSRIENGTKNPDAAELLALAWALGVAVSELVDECPLSERVQWAARSEQQVDVRDVRERLLPYLQLRNIVSMEPA</sequence>
<dbReference type="InterPro" id="IPR001387">
    <property type="entry name" value="Cro/C1-type_HTH"/>
</dbReference>
<gene>
    <name evidence="3" type="ORF">NCTC13354_01551</name>
</gene>
<dbReference type="CDD" id="cd00093">
    <property type="entry name" value="HTH_XRE"/>
    <property type="match status" value="1"/>
</dbReference>
<dbReference type="PANTHER" id="PTHR46797">
    <property type="entry name" value="HTH-TYPE TRANSCRIPTIONAL REGULATOR"/>
    <property type="match status" value="1"/>
</dbReference>
<dbReference type="PANTHER" id="PTHR46797:SF1">
    <property type="entry name" value="METHYLPHOSPHONATE SYNTHASE"/>
    <property type="match status" value="1"/>
</dbReference>
<evidence type="ECO:0000313" key="4">
    <source>
        <dbReference type="Proteomes" id="UP000269542"/>
    </source>
</evidence>
<protein>
    <submittedName>
        <fullName evidence="3">Anaerobic benzoate catabolism transcriptional regulator</fullName>
    </submittedName>
</protein>
<dbReference type="InterPro" id="IPR010982">
    <property type="entry name" value="Lambda_DNA-bd_dom_sf"/>
</dbReference>
<dbReference type="GO" id="GO:0003700">
    <property type="term" value="F:DNA-binding transcription factor activity"/>
    <property type="evidence" value="ECO:0007669"/>
    <property type="project" value="TreeGrafter"/>
</dbReference>
<evidence type="ECO:0000259" key="2">
    <source>
        <dbReference type="PROSITE" id="PS50943"/>
    </source>
</evidence>
<dbReference type="EMBL" id="LR134476">
    <property type="protein sequence ID" value="VEI13828.1"/>
    <property type="molecule type" value="Genomic_DNA"/>
</dbReference>
<reference evidence="3 4" key="1">
    <citation type="submission" date="2018-12" db="EMBL/GenBank/DDBJ databases">
        <authorList>
            <consortium name="Pathogen Informatics"/>
        </authorList>
    </citation>
    <scope>NUCLEOTIDE SEQUENCE [LARGE SCALE GENOMIC DNA]</scope>
    <source>
        <strain evidence="3 4">NCTC13354</strain>
    </source>
</reference>
<evidence type="ECO:0000313" key="3">
    <source>
        <dbReference type="EMBL" id="VEI13828.1"/>
    </source>
</evidence>
<accession>A0A448PFY7</accession>
<dbReference type="PROSITE" id="PS50943">
    <property type="entry name" value="HTH_CROC1"/>
    <property type="match status" value="1"/>
</dbReference>
<dbReference type="GO" id="GO:0005829">
    <property type="term" value="C:cytosol"/>
    <property type="evidence" value="ECO:0007669"/>
    <property type="project" value="TreeGrafter"/>
</dbReference>
<dbReference type="SUPFAM" id="SSF47413">
    <property type="entry name" value="lambda repressor-like DNA-binding domains"/>
    <property type="match status" value="1"/>
</dbReference>
<evidence type="ECO:0000256" key="1">
    <source>
        <dbReference type="ARBA" id="ARBA00023125"/>
    </source>
</evidence>
<dbReference type="GO" id="GO:0003677">
    <property type="term" value="F:DNA binding"/>
    <property type="evidence" value="ECO:0007669"/>
    <property type="project" value="UniProtKB-KW"/>
</dbReference>
<name>A0A448PFY7_9ACTO</name>
<dbReference type="InterPro" id="IPR050807">
    <property type="entry name" value="TransReg_Diox_bact_type"/>
</dbReference>
<dbReference type="Proteomes" id="UP000269542">
    <property type="component" value="Chromosome"/>
</dbReference>
<keyword evidence="4" id="KW-1185">Reference proteome</keyword>
<dbReference type="KEGG" id="tbw:NCTC13354_01551"/>
<dbReference type="AlphaFoldDB" id="A0A448PFY7"/>
<dbReference type="Gene3D" id="1.10.260.40">
    <property type="entry name" value="lambda repressor-like DNA-binding domains"/>
    <property type="match status" value="1"/>
</dbReference>
<feature type="domain" description="HTH cro/C1-type" evidence="2">
    <location>
        <begin position="13"/>
        <end position="69"/>
    </location>
</feature>